<dbReference type="PRINTS" id="PR01490">
    <property type="entry name" value="RTXTOXIND"/>
</dbReference>
<comment type="similarity">
    <text evidence="2">Belongs to the membrane fusion protein (MFP) (TC 8.A.1) family.</text>
</comment>
<feature type="transmembrane region" description="Helical" evidence="7">
    <location>
        <begin position="24"/>
        <end position="45"/>
    </location>
</feature>
<name>A0A1W6AI77_BACMY</name>
<evidence type="ECO:0000256" key="6">
    <source>
        <dbReference type="SAM" id="MobiDB-lite"/>
    </source>
</evidence>
<dbReference type="RefSeq" id="WP_085313300.1">
    <property type="nucleotide sequence ID" value="NZ_CP020744.1"/>
</dbReference>
<sequence length="437" mass="50035">MSKIYSFDQLTDSVELLEKRPPRFITGLLCFLCISLLGFMIWAYVGKVDIVSKGTATIQSKSDISVSRTQIPGVVDTVSVKSGDAVKKGDTLLQLKNQESMDKQNQMDQIVKHLEGQKEMLEQLKKSIQSHKLYFTDAVDKKIREEYKAYEQGYQSLQNEKENEINVIGNSKLSNEQDEILQGLIAEKENIQREIKSINKQKDKENILDEQKQVLDDKIQSLESQQNNIEKRIAQRKGTLDSERKKVDTTKEGKQKQKEYALNQYRENAIVSVNQRIQSLEQEIFIKKQDLSGLHNQNETMIIKAHQDGVIQFPSILQPGDLIESGQEVVSIIPKEDEKKVKVLLSAQEIRGIKKGDKVQYSFKLNKTDKQMGKVTYISAHPIFDKDSKGYVYELEATIEKQVLYELHTGMVGKASVVTGEEQIWKFILRKLDFISN</sequence>
<evidence type="ECO:0000256" key="1">
    <source>
        <dbReference type="ARBA" id="ARBA00004167"/>
    </source>
</evidence>
<evidence type="ECO:0000313" key="10">
    <source>
        <dbReference type="Proteomes" id="UP000192932"/>
    </source>
</evidence>
<dbReference type="PANTHER" id="PTHR30386">
    <property type="entry name" value="MEMBRANE FUSION SUBUNIT OF EMRAB-TOLC MULTIDRUG EFFLUX PUMP"/>
    <property type="match status" value="1"/>
</dbReference>
<geneLocation type="plasmid" evidence="9 10">
    <name>unnamed1</name>
</geneLocation>
<keyword evidence="5 7" id="KW-0472">Membrane</keyword>
<feature type="domain" description="LcnD-like C-terminal" evidence="8">
    <location>
        <begin position="337"/>
        <end position="421"/>
    </location>
</feature>
<evidence type="ECO:0000256" key="7">
    <source>
        <dbReference type="SAM" id="Phobius"/>
    </source>
</evidence>
<gene>
    <name evidence="9" type="ORF">B7492_31505</name>
</gene>
<evidence type="ECO:0000256" key="2">
    <source>
        <dbReference type="ARBA" id="ARBA00009477"/>
    </source>
</evidence>
<reference evidence="9 10" key="1">
    <citation type="submission" date="2017-04" db="EMBL/GenBank/DDBJ databases">
        <title>The Characteristic of a Fine Plant Growth-Promoting Rhizobacteria Bacillus mycoides Gnyt1 and its Whole Genome Sequencing Analysis.</title>
        <authorList>
            <person name="Li J.H."/>
            <person name="Yao T."/>
        </authorList>
    </citation>
    <scope>NUCLEOTIDE SEQUENCE [LARGE SCALE GENOMIC DNA]</scope>
    <source>
        <strain evidence="9 10">Gnyt1</strain>
        <plasmid evidence="10">Plasmid unnamed1</plasmid>
    </source>
</reference>
<keyword evidence="4 7" id="KW-1133">Transmembrane helix</keyword>
<accession>A0A1W6AI77</accession>
<dbReference type="EMBL" id="CP020744">
    <property type="protein sequence ID" value="ARJ25566.1"/>
    <property type="molecule type" value="Genomic_DNA"/>
</dbReference>
<organism evidence="9 10">
    <name type="scientific">Bacillus mycoides</name>
    <dbReference type="NCBI Taxonomy" id="1405"/>
    <lineage>
        <taxon>Bacteria</taxon>
        <taxon>Bacillati</taxon>
        <taxon>Bacillota</taxon>
        <taxon>Bacilli</taxon>
        <taxon>Bacillales</taxon>
        <taxon>Bacillaceae</taxon>
        <taxon>Bacillus</taxon>
        <taxon>Bacillus cereus group</taxon>
    </lineage>
</organism>
<dbReference type="InterPro" id="IPR050739">
    <property type="entry name" value="MFP"/>
</dbReference>
<dbReference type="AlphaFoldDB" id="A0A1W6AI77"/>
<protein>
    <submittedName>
        <fullName evidence="9">Hemolysin D</fullName>
    </submittedName>
</protein>
<evidence type="ECO:0000259" key="8">
    <source>
        <dbReference type="Pfam" id="PF25940"/>
    </source>
</evidence>
<keyword evidence="3 7" id="KW-0812">Transmembrane</keyword>
<dbReference type="Gene3D" id="2.40.30.170">
    <property type="match status" value="1"/>
</dbReference>
<evidence type="ECO:0000256" key="3">
    <source>
        <dbReference type="ARBA" id="ARBA00022692"/>
    </source>
</evidence>
<dbReference type="PANTHER" id="PTHR30386:SF26">
    <property type="entry name" value="TRANSPORT PROTEIN COMB"/>
    <property type="match status" value="1"/>
</dbReference>
<dbReference type="Proteomes" id="UP000192932">
    <property type="component" value="Plasmid unnamed1"/>
</dbReference>
<feature type="region of interest" description="Disordered" evidence="6">
    <location>
        <begin position="226"/>
        <end position="256"/>
    </location>
</feature>
<dbReference type="InterPro" id="IPR058795">
    <property type="entry name" value="LcnD_C"/>
</dbReference>
<feature type="compositionally biased region" description="Basic and acidic residues" evidence="6">
    <location>
        <begin position="229"/>
        <end position="256"/>
    </location>
</feature>
<comment type="subcellular location">
    <subcellularLocation>
        <location evidence="1">Membrane</location>
        <topology evidence="1">Single-pass membrane protein</topology>
    </subcellularLocation>
</comment>
<proteinExistence type="inferred from homology"/>
<evidence type="ECO:0000313" key="9">
    <source>
        <dbReference type="EMBL" id="ARJ25566.1"/>
    </source>
</evidence>
<evidence type="ECO:0000256" key="4">
    <source>
        <dbReference type="ARBA" id="ARBA00022989"/>
    </source>
</evidence>
<dbReference type="Pfam" id="PF25940">
    <property type="entry name" value="LcnD_C"/>
    <property type="match status" value="1"/>
</dbReference>
<evidence type="ECO:0000256" key="5">
    <source>
        <dbReference type="ARBA" id="ARBA00023136"/>
    </source>
</evidence>
<dbReference type="Gene3D" id="2.40.50.100">
    <property type="match status" value="1"/>
</dbReference>
<keyword evidence="9" id="KW-0614">Plasmid</keyword>
<dbReference type="GO" id="GO:0016020">
    <property type="term" value="C:membrane"/>
    <property type="evidence" value="ECO:0007669"/>
    <property type="project" value="UniProtKB-SubCell"/>
</dbReference>